<dbReference type="EMBL" id="FN656835">
    <property type="protein sequence ID" value="CBY42058.1"/>
    <property type="molecule type" value="Genomic_DNA"/>
</dbReference>
<protein>
    <recommendedName>
        <fullName evidence="3">Transmembrane protein</fullName>
    </recommendedName>
</protein>
<reference evidence="2" key="1">
    <citation type="journal article" date="2010" name="Science">
        <title>Plasticity of animal genome architecture unmasked by rapid evolution of a pelagic tunicate.</title>
        <authorList>
            <person name="Denoeud F."/>
            <person name="Henriet S."/>
            <person name="Mungpakdee S."/>
            <person name="Aury J.M."/>
            <person name="Da Silva C."/>
            <person name="Brinkmann H."/>
            <person name="Mikhaleva J."/>
            <person name="Olsen L.C."/>
            <person name="Jubin C."/>
            <person name="Canestro C."/>
            <person name="Bouquet J.M."/>
            <person name="Danks G."/>
            <person name="Poulain J."/>
            <person name="Campsteijn C."/>
            <person name="Adamski M."/>
            <person name="Cross I."/>
            <person name="Yadetie F."/>
            <person name="Muffato M."/>
            <person name="Louis A."/>
            <person name="Butcher S."/>
            <person name="Tsagkogeorga G."/>
            <person name="Konrad A."/>
            <person name="Singh S."/>
            <person name="Jensen M.F."/>
            <person name="Cong E.H."/>
            <person name="Eikeseth-Otteraa H."/>
            <person name="Noel B."/>
            <person name="Anthouard V."/>
            <person name="Porcel B.M."/>
            <person name="Kachouri-Lafond R."/>
            <person name="Nishino A."/>
            <person name="Ugolini M."/>
            <person name="Chourrout P."/>
            <person name="Nishida H."/>
            <person name="Aasland R."/>
            <person name="Huzurbazar S."/>
            <person name="Westhof E."/>
            <person name="Delsuc F."/>
            <person name="Lehrach H."/>
            <person name="Reinhardt R."/>
            <person name="Weissenbach J."/>
            <person name="Roy S.W."/>
            <person name="Artiguenave F."/>
            <person name="Postlethwait J.H."/>
            <person name="Manak J.R."/>
            <person name="Thompson E.M."/>
            <person name="Jaillon O."/>
            <person name="Du Pasquier L."/>
            <person name="Boudinot P."/>
            <person name="Liberles D.A."/>
            <person name="Volff J.N."/>
            <person name="Philippe H."/>
            <person name="Lenhard B."/>
            <person name="Roest Crollius H."/>
            <person name="Wincker P."/>
            <person name="Chourrout D."/>
        </authorList>
    </citation>
    <scope>NUCLEOTIDE SEQUENCE [LARGE SCALE GENOMIC DNA]</scope>
</reference>
<dbReference type="AlphaFoldDB" id="E4Z2Y0"/>
<proteinExistence type="predicted"/>
<organism evidence="2">
    <name type="scientific">Oikopleura dioica</name>
    <name type="common">Tunicate</name>
    <dbReference type="NCBI Taxonomy" id="34765"/>
    <lineage>
        <taxon>Eukaryota</taxon>
        <taxon>Metazoa</taxon>
        <taxon>Chordata</taxon>
        <taxon>Tunicata</taxon>
        <taxon>Appendicularia</taxon>
        <taxon>Copelata</taxon>
        <taxon>Oikopleuridae</taxon>
        <taxon>Oikopleura</taxon>
    </lineage>
</organism>
<evidence type="ECO:0008006" key="3">
    <source>
        <dbReference type="Google" id="ProtNLM"/>
    </source>
</evidence>
<evidence type="ECO:0000256" key="1">
    <source>
        <dbReference type="SAM" id="Phobius"/>
    </source>
</evidence>
<sequence>MKYMNEKQRKRAISIQSYCEKHHWDRRLTATGNLKDELERHLIIIPSLFHDPFVRPSICWLLTSVCFLVSICVLFTTLQLWQFQPNQEQKVIILFENENNNDIQETKMEFYPFLIILPIISFGIFVFSICIFIRALKMRSFIQGRIQYYNAMVKIGEDYRPFDEQMKLQL</sequence>
<evidence type="ECO:0000313" key="2">
    <source>
        <dbReference type="EMBL" id="CBY42058.1"/>
    </source>
</evidence>
<name>E4Z2Y0_OIKDI</name>
<dbReference type="Proteomes" id="UP000011014">
    <property type="component" value="Unassembled WGS sequence"/>
</dbReference>
<keyword evidence="1" id="KW-0812">Transmembrane</keyword>
<keyword evidence="1" id="KW-1133">Transmembrane helix</keyword>
<feature type="transmembrane region" description="Helical" evidence="1">
    <location>
        <begin position="110"/>
        <end position="136"/>
    </location>
</feature>
<gene>
    <name evidence="2" type="ORF">GSOID_T00025721001</name>
</gene>
<feature type="transmembrane region" description="Helical" evidence="1">
    <location>
        <begin position="58"/>
        <end position="81"/>
    </location>
</feature>
<keyword evidence="1" id="KW-0472">Membrane</keyword>
<accession>E4Z2Y0</accession>